<evidence type="ECO:0000313" key="3">
    <source>
        <dbReference type="Proteomes" id="UP000538931"/>
    </source>
</evidence>
<evidence type="ECO:0000256" key="1">
    <source>
        <dbReference type="SAM" id="Phobius"/>
    </source>
</evidence>
<organism evidence="2 3">
    <name type="scientific">Marinobacterium marinum</name>
    <dbReference type="NCBI Taxonomy" id="2756129"/>
    <lineage>
        <taxon>Bacteria</taxon>
        <taxon>Pseudomonadati</taxon>
        <taxon>Pseudomonadota</taxon>
        <taxon>Gammaproteobacteria</taxon>
        <taxon>Oceanospirillales</taxon>
        <taxon>Oceanospirillaceae</taxon>
        <taxon>Marinobacterium</taxon>
    </lineage>
</organism>
<keyword evidence="1" id="KW-1133">Transmembrane helix</keyword>
<dbReference type="RefSeq" id="WP_181736777.1">
    <property type="nucleotide sequence ID" value="NZ_JACEMT010000033.1"/>
</dbReference>
<protein>
    <submittedName>
        <fullName evidence="2">Uncharacterized protein</fullName>
    </submittedName>
</protein>
<proteinExistence type="predicted"/>
<gene>
    <name evidence="2" type="ORF">H1S06_02205</name>
</gene>
<sequence>MTTPSQSSQAPGTAGHLIKFATLGLLLVAMLTGARWYQQQWAPQTGVIHHDCDLQRGICQIELNNGRLQLEAGPLPMRSLSPLRLTLRADGIEATSILADLQGKDMYMGVNQFELTPSAESLWHGQTELAVCTTGSMQWQLTLTIATPDTTQQHVFEFEAR</sequence>
<comment type="caution">
    <text evidence="2">The sequence shown here is derived from an EMBL/GenBank/DDBJ whole genome shotgun (WGS) entry which is preliminary data.</text>
</comment>
<keyword evidence="3" id="KW-1185">Reference proteome</keyword>
<dbReference type="EMBL" id="JACEMT010000033">
    <property type="protein sequence ID" value="MBA4501182.1"/>
    <property type="molecule type" value="Genomic_DNA"/>
</dbReference>
<reference evidence="2 3" key="1">
    <citation type="submission" date="2020-07" db="EMBL/GenBank/DDBJ databases">
        <title>Bacterium isolated from marien macroalgae.</title>
        <authorList>
            <person name="Zhu K."/>
            <person name="Lu D."/>
            <person name="Du Z."/>
        </authorList>
    </citation>
    <scope>NUCLEOTIDE SEQUENCE [LARGE SCALE GENOMIC DNA]</scope>
    <source>
        <strain evidence="2 3">3-1745</strain>
    </source>
</reference>
<dbReference type="AlphaFoldDB" id="A0A7W1WVY9"/>
<keyword evidence="1" id="KW-0472">Membrane</keyword>
<accession>A0A7W1WVY9</accession>
<evidence type="ECO:0000313" key="2">
    <source>
        <dbReference type="EMBL" id="MBA4501182.1"/>
    </source>
</evidence>
<feature type="transmembrane region" description="Helical" evidence="1">
    <location>
        <begin position="20"/>
        <end position="37"/>
    </location>
</feature>
<dbReference type="Proteomes" id="UP000538931">
    <property type="component" value="Unassembled WGS sequence"/>
</dbReference>
<name>A0A7W1WVY9_9GAMM</name>
<keyword evidence="1" id="KW-0812">Transmembrane</keyword>